<comment type="caution">
    <text evidence="2">The sequence shown here is derived from an EMBL/GenBank/DDBJ whole genome shotgun (WGS) entry which is preliminary data.</text>
</comment>
<dbReference type="InterPro" id="IPR001810">
    <property type="entry name" value="F-box_dom"/>
</dbReference>
<reference evidence="2 3" key="1">
    <citation type="submission" date="2019-10" db="EMBL/GenBank/DDBJ databases">
        <title>Assembly and Annotation for the nematode Trichostrongylus colubriformis.</title>
        <authorList>
            <person name="Martin J."/>
        </authorList>
    </citation>
    <scope>NUCLEOTIDE SEQUENCE [LARGE SCALE GENOMIC DNA]</scope>
    <source>
        <strain evidence="2">G859</strain>
        <tissue evidence="2">Whole worm</tissue>
    </source>
</reference>
<dbReference type="Gene3D" id="1.20.1280.50">
    <property type="match status" value="1"/>
</dbReference>
<dbReference type="Pfam" id="PF12937">
    <property type="entry name" value="F-box-like"/>
    <property type="match status" value="1"/>
</dbReference>
<sequence>MRFRNLVPNLPDVVMRRIFDFLSYQQLCKAECVCRRWQSIVLSIMRRNVHEITIDRFGSSKPSVHQVAPFHRLSVSCAPDAFDFLAGVIRRSRLSLIRMTADIEFLTNLKYVYVNKDERRKYFSNVDELWLLIVDCNDAVTEGFLQIEEKLFSEINFLTLQVHLTSGCYQNVAKVVNAFTTRHPKATLRLEFHAEKSSMIFAQLLELPAISLRRLKLICTEFDLPVFRFAELYRVMKERNIKTKSIVARDWTLIFDRCTPITAYPIDALRISSCTVESADSLIEALRLTAQQQLPKVKRVARPTDGVLKPKVTNENTERPKVKKTVRKRAFIKKLELAGQCTLRGLQFLQHKAHEELEKRLKIAVPDIVVNCEDIYYCW</sequence>
<dbReference type="SMART" id="SM00256">
    <property type="entry name" value="FBOX"/>
    <property type="match status" value="1"/>
</dbReference>
<organism evidence="2 3">
    <name type="scientific">Trichostrongylus colubriformis</name>
    <name type="common">Black scour worm</name>
    <dbReference type="NCBI Taxonomy" id="6319"/>
    <lineage>
        <taxon>Eukaryota</taxon>
        <taxon>Metazoa</taxon>
        <taxon>Ecdysozoa</taxon>
        <taxon>Nematoda</taxon>
        <taxon>Chromadorea</taxon>
        <taxon>Rhabditida</taxon>
        <taxon>Rhabditina</taxon>
        <taxon>Rhabditomorpha</taxon>
        <taxon>Strongyloidea</taxon>
        <taxon>Trichostrongylidae</taxon>
        <taxon>Trichostrongylus</taxon>
    </lineage>
</organism>
<evidence type="ECO:0000313" key="2">
    <source>
        <dbReference type="EMBL" id="KAK5979443.1"/>
    </source>
</evidence>
<dbReference type="AlphaFoldDB" id="A0AAN8IQ92"/>
<dbReference type="InterPro" id="IPR036047">
    <property type="entry name" value="F-box-like_dom_sf"/>
</dbReference>
<feature type="domain" description="F-box" evidence="1">
    <location>
        <begin position="4"/>
        <end position="52"/>
    </location>
</feature>
<evidence type="ECO:0000313" key="3">
    <source>
        <dbReference type="Proteomes" id="UP001331761"/>
    </source>
</evidence>
<evidence type="ECO:0000259" key="1">
    <source>
        <dbReference type="PROSITE" id="PS50181"/>
    </source>
</evidence>
<protein>
    <submittedName>
        <fullName evidence="2">F-box domain-containing protein</fullName>
    </submittedName>
</protein>
<dbReference type="Proteomes" id="UP001331761">
    <property type="component" value="Unassembled WGS sequence"/>
</dbReference>
<name>A0AAN8IQ92_TRICO</name>
<gene>
    <name evidence="2" type="ORF">GCK32_013119</name>
</gene>
<dbReference type="PROSITE" id="PS50181">
    <property type="entry name" value="FBOX"/>
    <property type="match status" value="1"/>
</dbReference>
<proteinExistence type="predicted"/>
<keyword evidence="3" id="KW-1185">Reference proteome</keyword>
<dbReference type="SUPFAM" id="SSF81383">
    <property type="entry name" value="F-box domain"/>
    <property type="match status" value="1"/>
</dbReference>
<accession>A0AAN8IQ92</accession>
<dbReference type="EMBL" id="WIXE01008355">
    <property type="protein sequence ID" value="KAK5979443.1"/>
    <property type="molecule type" value="Genomic_DNA"/>
</dbReference>